<keyword evidence="3" id="KW-1185">Reference proteome</keyword>
<comment type="caution">
    <text evidence="2">The sequence shown here is derived from an EMBL/GenBank/DDBJ whole genome shotgun (WGS) entry which is preliminary data.</text>
</comment>
<name>A0AAN9CMR8_9TELE</name>
<gene>
    <name evidence="2" type="ORF">R3I93_015353</name>
</gene>
<feature type="region of interest" description="Disordered" evidence="1">
    <location>
        <begin position="1"/>
        <end position="97"/>
    </location>
</feature>
<evidence type="ECO:0000313" key="3">
    <source>
        <dbReference type="Proteomes" id="UP001364617"/>
    </source>
</evidence>
<dbReference type="EMBL" id="JAYKXH010000016">
    <property type="protein sequence ID" value="KAK7141169.1"/>
    <property type="molecule type" value="Genomic_DNA"/>
</dbReference>
<evidence type="ECO:0000313" key="2">
    <source>
        <dbReference type="EMBL" id="KAK7141169.1"/>
    </source>
</evidence>
<accession>A0AAN9CMR8</accession>
<organism evidence="2 3">
    <name type="scientific">Phoxinus phoxinus</name>
    <name type="common">Eurasian minnow</name>
    <dbReference type="NCBI Taxonomy" id="58324"/>
    <lineage>
        <taxon>Eukaryota</taxon>
        <taxon>Metazoa</taxon>
        <taxon>Chordata</taxon>
        <taxon>Craniata</taxon>
        <taxon>Vertebrata</taxon>
        <taxon>Euteleostomi</taxon>
        <taxon>Actinopterygii</taxon>
        <taxon>Neopterygii</taxon>
        <taxon>Teleostei</taxon>
        <taxon>Ostariophysi</taxon>
        <taxon>Cypriniformes</taxon>
        <taxon>Leuciscidae</taxon>
        <taxon>Phoxininae</taxon>
        <taxon>Phoxinus</taxon>
    </lineage>
</organism>
<protein>
    <submittedName>
        <fullName evidence="2">Uncharacterized protein</fullName>
    </submittedName>
</protein>
<feature type="compositionally biased region" description="Basic and acidic residues" evidence="1">
    <location>
        <begin position="24"/>
        <end position="40"/>
    </location>
</feature>
<evidence type="ECO:0000256" key="1">
    <source>
        <dbReference type="SAM" id="MobiDB-lite"/>
    </source>
</evidence>
<dbReference type="AlphaFoldDB" id="A0AAN9CMR8"/>
<sequence>MTTDGRKDLHQRPGPGRIRTRCRARQDTGENQRAQSREKSSNSSIQKGEPDLQGRIAYHVGHQGELSWSRSEQAKDGCPNSSRERKRAHKQSIRGRLHRKITRAFGLYG</sequence>
<feature type="compositionally biased region" description="Basic residues" evidence="1">
    <location>
        <begin position="84"/>
        <end position="97"/>
    </location>
</feature>
<feature type="compositionally biased region" description="Basic and acidic residues" evidence="1">
    <location>
        <begin position="1"/>
        <end position="11"/>
    </location>
</feature>
<proteinExistence type="predicted"/>
<dbReference type="Proteomes" id="UP001364617">
    <property type="component" value="Unassembled WGS sequence"/>
</dbReference>
<reference evidence="2 3" key="1">
    <citation type="submission" date="2024-02" db="EMBL/GenBank/DDBJ databases">
        <title>Chromosome-level genome assembly of the Eurasian Minnow (Phoxinus phoxinus).</title>
        <authorList>
            <person name="Oriowo T.O."/>
            <person name="Martin S."/>
            <person name="Stange M."/>
            <person name="Chrysostomakis Y."/>
            <person name="Brown T."/>
            <person name="Winkler S."/>
            <person name="Kukowka S."/>
            <person name="Myers E.W."/>
            <person name="Bohne A."/>
        </authorList>
    </citation>
    <scope>NUCLEOTIDE SEQUENCE [LARGE SCALE GENOMIC DNA]</scope>
    <source>
        <strain evidence="2">ZFMK-TIS-60720</strain>
        <tissue evidence="2">Whole Organism</tissue>
    </source>
</reference>